<feature type="compositionally biased region" description="Low complexity" evidence="1">
    <location>
        <begin position="347"/>
        <end position="360"/>
    </location>
</feature>
<feature type="transmembrane region" description="Helical" evidence="2">
    <location>
        <begin position="249"/>
        <end position="270"/>
    </location>
</feature>
<dbReference type="PATRIC" id="fig|2702.100.peg.1234"/>
<evidence type="ECO:0000313" key="3">
    <source>
        <dbReference type="EMBL" id="KXA19053.1"/>
    </source>
</evidence>
<reference evidence="3 4" key="1">
    <citation type="submission" date="2016-01" db="EMBL/GenBank/DDBJ databases">
        <authorList>
            <person name="Oliw E.H."/>
        </authorList>
    </citation>
    <scope>NUCLEOTIDE SEQUENCE [LARGE SCALE GENOMIC DNA]</scope>
    <source>
        <strain evidence="3 4">PSS_7772B</strain>
    </source>
</reference>
<proteinExistence type="predicted"/>
<feature type="compositionally biased region" description="Low complexity" evidence="1">
    <location>
        <begin position="390"/>
        <end position="403"/>
    </location>
</feature>
<name>A0A133NRX9_GARVA</name>
<dbReference type="OrthoDB" id="3233179at2"/>
<protein>
    <submittedName>
        <fullName evidence="3">Uncharacterized protein</fullName>
    </submittedName>
</protein>
<feature type="region of interest" description="Disordered" evidence="1">
    <location>
        <begin position="102"/>
        <end position="167"/>
    </location>
</feature>
<keyword evidence="2" id="KW-0812">Transmembrane</keyword>
<comment type="caution">
    <text evidence="3">The sequence shown here is derived from an EMBL/GenBank/DDBJ whole genome shotgun (WGS) entry which is preliminary data.</text>
</comment>
<feature type="compositionally biased region" description="Gly residues" evidence="1">
    <location>
        <begin position="379"/>
        <end position="389"/>
    </location>
</feature>
<feature type="compositionally biased region" description="Low complexity" evidence="1">
    <location>
        <begin position="368"/>
        <end position="378"/>
    </location>
</feature>
<gene>
    <name evidence="3" type="ORF">HMPREF3208_01248</name>
</gene>
<sequence length="413" mass="42866">MKNFFKGISFTQVLAGSLAAVTSFLLASKIGIAGSVIGVAVGSIVSAVASQLYQNVIHASSRKLAEANANNVAERTASSDTVDLRNNADAVNNAANNIANNIANNADNAQTGSQSTGDGIHMPYSSNVSPWQDDPSEDGNNLFIPGEQYDSSAQSTQAMQPTQPEQLTQSTQPFDAIAGRTVSSQVRNPELENTRILELSALRKQREEDMALSEGSLAEPIPLSQAIRSNYNAVPPEPARHTGSRRATIIIAVLSALLAVVVTACIVLLFTQGKGTDNMNQQEQAPQQQQQPQPQQRNNQNMRVEHKKPVENDTTTQEPTDEDNGKNLHSHENVDSTVNGHTDNESGADTNNNSNSSNSGDGFGGNSSGSDTSTAGAGANAGAGSGSSSGSGSSTSTTAPGSGQVSGGANSNS</sequence>
<keyword evidence="2" id="KW-0472">Membrane</keyword>
<feature type="transmembrane region" description="Helical" evidence="2">
    <location>
        <begin position="32"/>
        <end position="53"/>
    </location>
</feature>
<organism evidence="3 4">
    <name type="scientific">Gardnerella vaginalis</name>
    <dbReference type="NCBI Taxonomy" id="2702"/>
    <lineage>
        <taxon>Bacteria</taxon>
        <taxon>Bacillati</taxon>
        <taxon>Actinomycetota</taxon>
        <taxon>Actinomycetes</taxon>
        <taxon>Bifidobacteriales</taxon>
        <taxon>Bifidobacteriaceae</taxon>
        <taxon>Gardnerella</taxon>
    </lineage>
</organism>
<evidence type="ECO:0000313" key="4">
    <source>
        <dbReference type="Proteomes" id="UP000070687"/>
    </source>
</evidence>
<feature type="region of interest" description="Disordered" evidence="1">
    <location>
        <begin position="279"/>
        <end position="413"/>
    </location>
</feature>
<evidence type="ECO:0000256" key="2">
    <source>
        <dbReference type="SAM" id="Phobius"/>
    </source>
</evidence>
<feature type="compositionally biased region" description="Low complexity" evidence="1">
    <location>
        <begin position="279"/>
        <end position="301"/>
    </location>
</feature>
<evidence type="ECO:0000256" key="1">
    <source>
        <dbReference type="SAM" id="MobiDB-lite"/>
    </source>
</evidence>
<accession>A0A133NRX9</accession>
<feature type="compositionally biased region" description="Basic and acidic residues" evidence="1">
    <location>
        <begin position="323"/>
        <end position="334"/>
    </location>
</feature>
<keyword evidence="2" id="KW-1133">Transmembrane helix</keyword>
<feature type="compositionally biased region" description="Polar residues" evidence="1">
    <location>
        <begin position="149"/>
        <end position="167"/>
    </location>
</feature>
<dbReference type="Proteomes" id="UP000070687">
    <property type="component" value="Unassembled WGS sequence"/>
</dbReference>
<dbReference type="EMBL" id="LRQB01000080">
    <property type="protein sequence ID" value="KXA19053.1"/>
    <property type="molecule type" value="Genomic_DNA"/>
</dbReference>
<dbReference type="RefSeq" id="WP_064347604.1">
    <property type="nucleotide sequence ID" value="NZ_KQ956872.1"/>
</dbReference>
<feature type="transmembrane region" description="Helical" evidence="2">
    <location>
        <begin position="7"/>
        <end position="26"/>
    </location>
</feature>
<dbReference type="AlphaFoldDB" id="A0A133NRX9"/>